<dbReference type="Proteomes" id="UP000245956">
    <property type="component" value="Unassembled WGS sequence"/>
</dbReference>
<evidence type="ECO:0000259" key="16">
    <source>
        <dbReference type="PROSITE" id="PS50048"/>
    </source>
</evidence>
<feature type="domain" description="MYST-type HAT" evidence="17">
    <location>
        <begin position="1037"/>
        <end position="1378"/>
    </location>
</feature>
<evidence type="ECO:0000259" key="17">
    <source>
        <dbReference type="PROSITE" id="PS51726"/>
    </source>
</evidence>
<keyword evidence="9" id="KW-0805">Transcription regulation</keyword>
<dbReference type="EC" id="2.3.1.48" evidence="3"/>
<feature type="compositionally biased region" description="Low complexity" evidence="15">
    <location>
        <begin position="913"/>
        <end position="940"/>
    </location>
</feature>
<feature type="region of interest" description="Disordered" evidence="15">
    <location>
        <begin position="674"/>
        <end position="955"/>
    </location>
</feature>
<protein>
    <recommendedName>
        <fullName evidence="3">histone acetyltransferase</fullName>
        <ecNumber evidence="3">2.3.1.48</ecNumber>
    </recommendedName>
</protein>
<dbReference type="InterPro" id="IPR036388">
    <property type="entry name" value="WH-like_DNA-bd_sf"/>
</dbReference>
<dbReference type="Pfam" id="PF00172">
    <property type="entry name" value="Zn_clus"/>
    <property type="match status" value="1"/>
</dbReference>
<keyword evidence="5" id="KW-0479">Metal-binding</keyword>
<dbReference type="Gene3D" id="4.10.240.10">
    <property type="entry name" value="Zn(2)-C6 fungal-type DNA-binding domain"/>
    <property type="match status" value="1"/>
</dbReference>
<feature type="compositionally biased region" description="Polar residues" evidence="15">
    <location>
        <begin position="725"/>
        <end position="736"/>
    </location>
</feature>
<keyword evidence="12" id="KW-0012">Acyltransferase</keyword>
<dbReference type="GO" id="GO:0046972">
    <property type="term" value="F:histone H4K16 acetyltransferase activity"/>
    <property type="evidence" value="ECO:0007669"/>
    <property type="project" value="TreeGrafter"/>
</dbReference>
<dbReference type="Gene3D" id="3.40.630.30">
    <property type="match status" value="1"/>
</dbReference>
<dbReference type="InterPro" id="IPR001138">
    <property type="entry name" value="Zn2Cys6_DnaBD"/>
</dbReference>
<feature type="compositionally biased region" description="Low complexity" evidence="15">
    <location>
        <begin position="188"/>
        <end position="201"/>
    </location>
</feature>
<evidence type="ECO:0000256" key="6">
    <source>
        <dbReference type="ARBA" id="ARBA00022771"/>
    </source>
</evidence>
<dbReference type="InterPro" id="IPR002717">
    <property type="entry name" value="HAT_MYST-type"/>
</dbReference>
<dbReference type="EMBL" id="LCWV01000006">
    <property type="protein sequence ID" value="PWI72334.1"/>
    <property type="molecule type" value="Genomic_DNA"/>
</dbReference>
<comment type="function">
    <text evidence="13">Catalytic component of the NuA4 histone acetyltransferase (HAT) complex which is involved in epigenetic transcriptional activation of selected genes principally by acetylation of nucleosomal histones H4, H3, H2B, H2A and H2A variant H2A.Z. Acetylates histone H4 to form H4K5ac, H4K8ac, H4K12ac and H4K16ac, histone H3 to form H3K14ac, and histone H2A to form H2AK4ac and H2AK7ac. The NuA4 complex is involved in the DNA damage response and is required for chromosome segregation. The NuA4 complex plays a direct role in repair of DNA double-strand breaks (DSBs) through homologous recombination. Recruitment to promoters depends on H3K4me. Also acetylates non-histone proteins. In addition to protein acetyltransferase, can use different acyl-CoA substrates, such as 2-hydroxyisobutanoyl-CoA (2-hydroxyisobutyryl-CoA) or (2E)-butenoyl-CoA (crotonyl-CoA), and is able to mediate protein 2-hydroxyisobutyrylation and crotonylation, respectively.</text>
</comment>
<accession>A0A2U3ECT2</accession>
<dbReference type="SUPFAM" id="SSF55729">
    <property type="entry name" value="Acyl-CoA N-acyltransferases (Nat)"/>
    <property type="match status" value="1"/>
</dbReference>
<dbReference type="PANTHER" id="PTHR10615">
    <property type="entry name" value="HISTONE ACETYLTRANSFERASE"/>
    <property type="match status" value="1"/>
</dbReference>
<evidence type="ECO:0000256" key="8">
    <source>
        <dbReference type="ARBA" id="ARBA00022990"/>
    </source>
</evidence>
<feature type="region of interest" description="Disordered" evidence="15">
    <location>
        <begin position="983"/>
        <end position="1041"/>
    </location>
</feature>
<dbReference type="GO" id="GO:0035267">
    <property type="term" value="C:NuA4 histone acetyltransferase complex"/>
    <property type="evidence" value="ECO:0007669"/>
    <property type="project" value="TreeGrafter"/>
</dbReference>
<feature type="region of interest" description="Disordered" evidence="15">
    <location>
        <begin position="172"/>
        <end position="201"/>
    </location>
</feature>
<evidence type="ECO:0000256" key="2">
    <source>
        <dbReference type="ARBA" id="ARBA00010107"/>
    </source>
</evidence>
<sequence length="1467" mass="158561">MAPSPCDSRLGHPVRGETLDALAVSGPALPGGLLPTSTNDARQRAEWPWRASAAPKGEMIYSHLALAGSLGKRPRTLLTRTSSLNKPLAQRASLTTPIQPANVKAKPRAMATFSFFSSGPGDARGRRSKGCLTCRKRKVKCDERRPTCERCEKGYHHCLGYDQPLIFVNKGVGVAPPPQGPRNKKLSPDTGSSGSASDSETSFAIITRPSSSVGYVKPMLKLDGFKDDIVISHLITKLAAVGHQFSKGTDAPTLAGVLTASNGKSVAYIAGLSLAEAFFGRIHRVQGMLDHSATLYGRALRSLREDLVLLDRGAGLSRAYMNLWSTIFLGMYEMVSNCGSSNWLEHSRGVSALTHALGPHAFQNPSANTILSFNRSYMAIGHIAQRKRCFLGEPEWQTIPWALQETERPIGSKIIDVLCEIPGLMAERDMLAGRAAKVNDVEAAMEALQDRVLDAIRRLGEYRWQWEAAYPRASRERLVNMATCVSLDEHGRPLFDTVLDFDDMERAIDVVYFNTIRLMLYGLSDDTGLSELLMASSGGGCLYQGPSSNALLLPGQGTNVSNALEICRTVDYFMQHSRDSQGTLVLLFPLRVAYGHLRRVPLVSPWIRRILADLSTSKGFQIGEHILNMGMQTTDSPTASKESDALLDELASVVMRRRALDFVAAKVNTTHVTGHLVPAHPSPLREHHSTTTPPAARAHAPRPPRRIQHQQRSSGSSRWHVLGESLSTAPAAQSSARGRDARDGKSNLRTARSSRSPPFVARAAGAMAPKRKRATDPAPAPGVDPQPAATRRATRQTPVLPPLPPSAAAPARGARAARTAAAAASAPGAPGGAAAATAPLPQGPRGPHAPPTPQPPQPPMPPAAHETPVPIPTPPAVQRRAAATRRNDRGRVQQQPIDKPSSTHETPVPVPFPAVAAVGHGPATSSAASPAGTTSAASKTPMPPPPTRTLAPAATRDNMIASTAIKENIRPSDLVAPEITYHVPQPHQPGRLQSSLVRPHGPSAHPPRLDRPPPPVVTPVPPPKPPTLPVSDRGPPRTDRNIDKVVLGNLCFRTWYPSYYGKEVLGDTSGNASKGGSKDGGKDQGGKASSKKDKDQQPMLERLYVCPSCFKYARELVAWRGHVRLCERQGHVPGEKIYAHPKGRRRVLVAYDGKAPGPKRRRGEGPPRYVEEIVQDEGEWSIWEVDGEKDGLFCQNLSLFAKLFLDNKSVFFDVTGFNYFLLVYTPPVKPTAPGAEPAPRLPPQVTGFFSKEKMSWDNNNLACILVFPPWQRKGLGALLMGASYEISRREGILGGPEKPISDLGRKGYRRFWSGEIARWLLSLDLGPRDAAGQETLVDVEDVSQGTWISPEDCLSVLRDMGVVEDAGIGPGKVEKKEPEARNENEDGDADGGKALESTAAKSEERKTPAPAKQVHRVWLDKEAVRRFVATHRISLERTCDPNGFVEGYAMKAQGAVDEDTDGGSAEA</sequence>
<feature type="active site" description="Proton donor/acceptor" evidence="14">
    <location>
        <position position="1297"/>
    </location>
</feature>
<evidence type="ECO:0000256" key="13">
    <source>
        <dbReference type="ARBA" id="ARBA00045805"/>
    </source>
</evidence>
<feature type="compositionally biased region" description="Basic residues" evidence="15">
    <location>
        <begin position="699"/>
        <end position="709"/>
    </location>
</feature>
<feature type="compositionally biased region" description="Basic and acidic residues" evidence="15">
    <location>
        <begin position="737"/>
        <end position="746"/>
    </location>
</feature>
<evidence type="ECO:0000313" key="19">
    <source>
        <dbReference type="Proteomes" id="UP000245956"/>
    </source>
</evidence>
<feature type="compositionally biased region" description="Basic and acidic residues" evidence="15">
    <location>
        <begin position="1372"/>
        <end position="1384"/>
    </location>
</feature>
<keyword evidence="4" id="KW-0808">Transferase</keyword>
<feature type="region of interest" description="Disordered" evidence="15">
    <location>
        <begin position="1067"/>
        <end position="1096"/>
    </location>
</feature>
<evidence type="ECO:0000256" key="5">
    <source>
        <dbReference type="ARBA" id="ARBA00022723"/>
    </source>
</evidence>
<dbReference type="GO" id="GO:0008270">
    <property type="term" value="F:zinc ion binding"/>
    <property type="evidence" value="ECO:0007669"/>
    <property type="project" value="UniProtKB-KW"/>
</dbReference>
<evidence type="ECO:0000256" key="14">
    <source>
        <dbReference type="PIRSR" id="PIRSR602717-51"/>
    </source>
</evidence>
<evidence type="ECO:0000256" key="4">
    <source>
        <dbReference type="ARBA" id="ARBA00022679"/>
    </source>
</evidence>
<keyword evidence="10" id="KW-0804">Transcription</keyword>
<feature type="compositionally biased region" description="Pro residues" evidence="15">
    <location>
        <begin position="841"/>
        <end position="862"/>
    </location>
</feature>
<comment type="subcellular location">
    <subcellularLocation>
        <location evidence="1">Nucleus</location>
    </subcellularLocation>
</comment>
<feature type="compositionally biased region" description="Basic and acidic residues" evidence="15">
    <location>
        <begin position="1076"/>
        <end position="1096"/>
    </location>
</feature>
<evidence type="ECO:0000256" key="11">
    <source>
        <dbReference type="ARBA" id="ARBA00023242"/>
    </source>
</evidence>
<dbReference type="Pfam" id="PF01853">
    <property type="entry name" value="MOZ_SAS"/>
    <property type="match status" value="1"/>
</dbReference>
<evidence type="ECO:0000256" key="15">
    <source>
        <dbReference type="SAM" id="MobiDB-lite"/>
    </source>
</evidence>
<feature type="compositionally biased region" description="Low complexity" evidence="15">
    <location>
        <begin position="808"/>
        <end position="840"/>
    </location>
</feature>
<dbReference type="CDD" id="cd00067">
    <property type="entry name" value="GAL4"/>
    <property type="match status" value="1"/>
</dbReference>
<proteinExistence type="inferred from homology"/>
<organism evidence="18 19">
    <name type="scientific">Purpureocillium lilacinum</name>
    <name type="common">Paecilomyces lilacinus</name>
    <dbReference type="NCBI Taxonomy" id="33203"/>
    <lineage>
        <taxon>Eukaryota</taxon>
        <taxon>Fungi</taxon>
        <taxon>Dikarya</taxon>
        <taxon>Ascomycota</taxon>
        <taxon>Pezizomycotina</taxon>
        <taxon>Sordariomycetes</taxon>
        <taxon>Hypocreomycetidae</taxon>
        <taxon>Hypocreales</taxon>
        <taxon>Ophiocordycipitaceae</taxon>
        <taxon>Purpureocillium</taxon>
    </lineage>
</organism>
<feature type="compositionally biased region" description="Polar residues" evidence="15">
    <location>
        <begin position="747"/>
        <end position="756"/>
    </location>
</feature>
<dbReference type="InterPro" id="IPR036864">
    <property type="entry name" value="Zn2-C6_fun-type_DNA-bd_sf"/>
</dbReference>
<dbReference type="PROSITE" id="PS51726">
    <property type="entry name" value="MYST_HAT"/>
    <property type="match status" value="1"/>
</dbReference>
<evidence type="ECO:0000256" key="1">
    <source>
        <dbReference type="ARBA" id="ARBA00004123"/>
    </source>
</evidence>
<evidence type="ECO:0000256" key="9">
    <source>
        <dbReference type="ARBA" id="ARBA00023015"/>
    </source>
</evidence>
<keyword evidence="11" id="KW-0539">Nucleus</keyword>
<dbReference type="Gene3D" id="1.10.10.10">
    <property type="entry name" value="Winged helix-like DNA-binding domain superfamily/Winged helix DNA-binding domain"/>
    <property type="match status" value="1"/>
</dbReference>
<dbReference type="GO" id="GO:0005634">
    <property type="term" value="C:nucleus"/>
    <property type="evidence" value="ECO:0007669"/>
    <property type="project" value="UniProtKB-SubCell"/>
</dbReference>
<gene>
    <name evidence="18" type="ORF">PCL_10957</name>
</gene>
<dbReference type="PROSITE" id="PS50048">
    <property type="entry name" value="ZN2_CY6_FUNGAL_2"/>
    <property type="match status" value="1"/>
</dbReference>
<evidence type="ECO:0000256" key="12">
    <source>
        <dbReference type="ARBA" id="ARBA00023315"/>
    </source>
</evidence>
<evidence type="ECO:0000256" key="10">
    <source>
        <dbReference type="ARBA" id="ARBA00023163"/>
    </source>
</evidence>
<keyword evidence="8" id="KW-0007">Acetylation</keyword>
<reference evidence="18 19" key="1">
    <citation type="journal article" date="2016" name="Front. Microbiol.">
        <title>Genome and transcriptome sequences reveal the specific parasitism of the nematophagous Purpureocillium lilacinum 36-1.</title>
        <authorList>
            <person name="Xie J."/>
            <person name="Li S."/>
            <person name="Mo C."/>
            <person name="Xiao X."/>
            <person name="Peng D."/>
            <person name="Wang G."/>
            <person name="Xiao Y."/>
        </authorList>
    </citation>
    <scope>NUCLEOTIDE SEQUENCE [LARGE SCALE GENOMIC DNA]</scope>
    <source>
        <strain evidence="18 19">36-1</strain>
    </source>
</reference>
<dbReference type="FunFam" id="3.40.630.30:FF:000067">
    <property type="entry name" value="Histone acetyltransferase"/>
    <property type="match status" value="1"/>
</dbReference>
<evidence type="ECO:0000256" key="3">
    <source>
        <dbReference type="ARBA" id="ARBA00013184"/>
    </source>
</evidence>
<feature type="domain" description="Zn(2)-C6 fungal-type" evidence="16">
    <location>
        <begin position="130"/>
        <end position="158"/>
    </location>
</feature>
<feature type="compositionally biased region" description="Pro residues" evidence="15">
    <location>
        <begin position="1012"/>
        <end position="1028"/>
    </location>
</feature>
<dbReference type="InterPro" id="IPR050603">
    <property type="entry name" value="MYST_HAT"/>
</dbReference>
<feature type="region of interest" description="Disordered" evidence="15">
    <location>
        <begin position="1367"/>
        <end position="1415"/>
    </location>
</feature>
<evidence type="ECO:0000256" key="7">
    <source>
        <dbReference type="ARBA" id="ARBA00022833"/>
    </source>
</evidence>
<dbReference type="PANTHER" id="PTHR10615:SF219">
    <property type="entry name" value="HISTONE ACETYLTRANSFERASE KAT5"/>
    <property type="match status" value="1"/>
</dbReference>
<comment type="caution">
    <text evidence="18">The sequence shown here is derived from an EMBL/GenBank/DDBJ whole genome shotgun (WGS) entry which is preliminary data.</text>
</comment>
<dbReference type="GO" id="GO:0000981">
    <property type="term" value="F:DNA-binding transcription factor activity, RNA polymerase II-specific"/>
    <property type="evidence" value="ECO:0007669"/>
    <property type="project" value="InterPro"/>
</dbReference>
<name>A0A2U3ECT2_PURLI</name>
<keyword evidence="6" id="KW-0863">Zinc-finger</keyword>
<dbReference type="SMART" id="SM00066">
    <property type="entry name" value="GAL4"/>
    <property type="match status" value="1"/>
</dbReference>
<dbReference type="SUPFAM" id="SSF57701">
    <property type="entry name" value="Zn2/Cys6 DNA-binding domain"/>
    <property type="match status" value="1"/>
</dbReference>
<dbReference type="InterPro" id="IPR016181">
    <property type="entry name" value="Acyl_CoA_acyltransferase"/>
</dbReference>
<keyword evidence="7" id="KW-0862">Zinc</keyword>
<evidence type="ECO:0000313" key="18">
    <source>
        <dbReference type="EMBL" id="PWI72334.1"/>
    </source>
</evidence>
<dbReference type="PROSITE" id="PS00463">
    <property type="entry name" value="ZN2_CY6_FUNGAL_1"/>
    <property type="match status" value="1"/>
</dbReference>
<comment type="similarity">
    <text evidence="2">Belongs to the MYST (SAS/MOZ) family.</text>
</comment>
<dbReference type="Gene3D" id="3.30.60.60">
    <property type="entry name" value="N-acetyl transferase-like"/>
    <property type="match status" value="1"/>
</dbReference>